<accession>A0A5J5A878</accession>
<dbReference type="Proteomes" id="UP000325577">
    <property type="component" value="Linkage Group LG3"/>
</dbReference>
<organism evidence="2 3">
    <name type="scientific">Nyssa sinensis</name>
    <dbReference type="NCBI Taxonomy" id="561372"/>
    <lineage>
        <taxon>Eukaryota</taxon>
        <taxon>Viridiplantae</taxon>
        <taxon>Streptophyta</taxon>
        <taxon>Embryophyta</taxon>
        <taxon>Tracheophyta</taxon>
        <taxon>Spermatophyta</taxon>
        <taxon>Magnoliopsida</taxon>
        <taxon>eudicotyledons</taxon>
        <taxon>Gunneridae</taxon>
        <taxon>Pentapetalae</taxon>
        <taxon>asterids</taxon>
        <taxon>Cornales</taxon>
        <taxon>Nyssaceae</taxon>
        <taxon>Nyssa</taxon>
    </lineage>
</organism>
<sequence length="144" mass="16639">MSLPPYHWRHLKVMMDSLIETDYIFLLSGVLRYSSCLNTLLIKLESSSVQLQFENFQQIERTNSPNSHSTAQDCVRQHLVGVGMDGFEGSDMEMRLVKFLLLKAESLKIMSISIKEETRMHRSNIMEEINKYFKASIASEIVFS</sequence>
<dbReference type="EMBL" id="CM018046">
    <property type="protein sequence ID" value="KAA8526434.1"/>
    <property type="molecule type" value="Genomic_DNA"/>
</dbReference>
<gene>
    <name evidence="2" type="ORF">F0562_008363</name>
</gene>
<feature type="domain" description="FBD" evidence="1">
    <location>
        <begin position="73"/>
        <end position="112"/>
    </location>
</feature>
<reference evidence="2 3" key="1">
    <citation type="submission" date="2019-09" db="EMBL/GenBank/DDBJ databases">
        <title>A chromosome-level genome assembly of the Chinese tupelo Nyssa sinensis.</title>
        <authorList>
            <person name="Yang X."/>
            <person name="Kang M."/>
            <person name="Yang Y."/>
            <person name="Xiong H."/>
            <person name="Wang M."/>
            <person name="Zhang Z."/>
            <person name="Wang Z."/>
            <person name="Wu H."/>
            <person name="Ma T."/>
            <person name="Liu J."/>
            <person name="Xi Z."/>
        </authorList>
    </citation>
    <scope>NUCLEOTIDE SEQUENCE [LARGE SCALE GENOMIC DNA]</scope>
    <source>
        <strain evidence="2">J267</strain>
        <tissue evidence="2">Leaf</tissue>
    </source>
</reference>
<dbReference type="InterPro" id="IPR006566">
    <property type="entry name" value="FBD"/>
</dbReference>
<evidence type="ECO:0000259" key="1">
    <source>
        <dbReference type="Pfam" id="PF08387"/>
    </source>
</evidence>
<keyword evidence="3" id="KW-1185">Reference proteome</keyword>
<name>A0A5J5A878_9ASTE</name>
<protein>
    <recommendedName>
        <fullName evidence="1">FBD domain-containing protein</fullName>
    </recommendedName>
</protein>
<evidence type="ECO:0000313" key="2">
    <source>
        <dbReference type="EMBL" id="KAA8526434.1"/>
    </source>
</evidence>
<dbReference type="Pfam" id="PF08387">
    <property type="entry name" value="FBD"/>
    <property type="match status" value="1"/>
</dbReference>
<dbReference type="AlphaFoldDB" id="A0A5J5A878"/>
<proteinExistence type="predicted"/>
<evidence type="ECO:0000313" key="3">
    <source>
        <dbReference type="Proteomes" id="UP000325577"/>
    </source>
</evidence>